<protein>
    <submittedName>
        <fullName evidence="2">Uncharacterized protein</fullName>
    </submittedName>
</protein>
<organism evidence="2 3">
    <name type="scientific">Candidatus Carbonibacillus altaicus</name>
    <dbReference type="NCBI Taxonomy" id="2163959"/>
    <lineage>
        <taxon>Bacteria</taxon>
        <taxon>Bacillati</taxon>
        <taxon>Bacillota</taxon>
        <taxon>Bacilli</taxon>
        <taxon>Bacillales</taxon>
        <taxon>Candidatus Carbonibacillus</taxon>
    </lineage>
</organism>
<keyword evidence="1" id="KW-1133">Transmembrane helix</keyword>
<dbReference type="Proteomes" id="UP000244338">
    <property type="component" value="Unassembled WGS sequence"/>
</dbReference>
<dbReference type="AlphaFoldDB" id="A0A2R6Y4L0"/>
<accession>A0A2R6Y4L0</accession>
<comment type="caution">
    <text evidence="2">The sequence shown here is derived from an EMBL/GenBank/DDBJ whole genome shotgun (WGS) entry which is preliminary data.</text>
</comment>
<evidence type="ECO:0000313" key="3">
    <source>
        <dbReference type="Proteomes" id="UP000244338"/>
    </source>
</evidence>
<feature type="transmembrane region" description="Helical" evidence="1">
    <location>
        <begin position="31"/>
        <end position="49"/>
    </location>
</feature>
<dbReference type="EMBL" id="PEBX01000004">
    <property type="protein sequence ID" value="PTQ57626.1"/>
    <property type="molecule type" value="Genomic_DNA"/>
</dbReference>
<dbReference type="Pfam" id="PF14068">
    <property type="entry name" value="YuiB"/>
    <property type="match status" value="2"/>
</dbReference>
<feature type="transmembrane region" description="Helical" evidence="1">
    <location>
        <begin position="55"/>
        <end position="77"/>
    </location>
</feature>
<gene>
    <name evidence="2" type="ORF">BSOLF_1170</name>
</gene>
<evidence type="ECO:0000256" key="1">
    <source>
        <dbReference type="SAM" id="Phobius"/>
    </source>
</evidence>
<name>A0A2R6Y4L0_9BACL</name>
<sequence length="85" mass="10039">MYWIQILIAIPLFLVLFFSIGFILNMILKTTWLPGWLSLLMPVIGWLYLGRLTWLDLLMMAVGILGAWISGWVMRYLRTHGYQMF</sequence>
<evidence type="ECO:0000313" key="2">
    <source>
        <dbReference type="EMBL" id="PTQ57626.1"/>
    </source>
</evidence>
<reference evidence="3" key="1">
    <citation type="journal article" date="2018" name="Sci. Rep.">
        <title>Lignite coal burning seam in the remote Altai Mountains harbors a hydrogen-driven thermophilic microbial community.</title>
        <authorList>
            <person name="Kadnikov V.V."/>
            <person name="Mardanov A.V."/>
            <person name="Ivasenko D.A."/>
            <person name="Antsiferov D.V."/>
            <person name="Beletsky A.V."/>
            <person name="Karnachuk O.V."/>
            <person name="Ravin N.V."/>
        </authorList>
    </citation>
    <scope>NUCLEOTIDE SEQUENCE [LARGE SCALE GENOMIC DNA]</scope>
</reference>
<feature type="transmembrane region" description="Helical" evidence="1">
    <location>
        <begin position="6"/>
        <end position="24"/>
    </location>
</feature>
<keyword evidence="1" id="KW-0812">Transmembrane</keyword>
<keyword evidence="1" id="KW-0472">Membrane</keyword>
<dbReference type="InterPro" id="IPR025917">
    <property type="entry name" value="YuiB"/>
</dbReference>
<proteinExistence type="predicted"/>